<dbReference type="AlphaFoldDB" id="A0A087CMM8"/>
<dbReference type="STRING" id="1437610.BREU_1304"/>
<evidence type="ECO:0000256" key="2">
    <source>
        <dbReference type="ARBA" id="ARBA00022747"/>
    </source>
</evidence>
<protein>
    <submittedName>
        <fullName evidence="6">Restriction modification system DNA specificity subunit</fullName>
    </submittedName>
</protein>
<dbReference type="Proteomes" id="UP000028984">
    <property type="component" value="Unassembled WGS sequence"/>
</dbReference>
<comment type="subunit">
    <text evidence="4">The methyltransferase is composed of M and S polypeptides.</text>
</comment>
<evidence type="ECO:0000256" key="3">
    <source>
        <dbReference type="ARBA" id="ARBA00023125"/>
    </source>
</evidence>
<name>A0A087CMM8_9BIFI</name>
<evidence type="ECO:0000259" key="5">
    <source>
        <dbReference type="Pfam" id="PF01420"/>
    </source>
</evidence>
<proteinExistence type="inferred from homology"/>
<evidence type="ECO:0000313" key="6">
    <source>
        <dbReference type="EMBL" id="KFI84528.1"/>
    </source>
</evidence>
<dbReference type="PANTHER" id="PTHR43140">
    <property type="entry name" value="TYPE-1 RESTRICTION ENZYME ECOKI SPECIFICITY PROTEIN"/>
    <property type="match status" value="1"/>
</dbReference>
<keyword evidence="2" id="KW-0680">Restriction system</keyword>
<reference evidence="6 7" key="1">
    <citation type="submission" date="2014-03" db="EMBL/GenBank/DDBJ databases">
        <title>Genomics of Bifidobacteria.</title>
        <authorList>
            <person name="Ventura M."/>
            <person name="Milani C."/>
            <person name="Lugli G.A."/>
        </authorList>
    </citation>
    <scope>NUCLEOTIDE SEQUENCE [LARGE SCALE GENOMIC DNA]</scope>
    <source>
        <strain evidence="6 7">DSM 23975</strain>
    </source>
</reference>
<accession>A0A087CMM8</accession>
<dbReference type="Gene3D" id="3.90.220.20">
    <property type="entry name" value="DNA methylase specificity domains"/>
    <property type="match status" value="2"/>
</dbReference>
<dbReference type="EMBL" id="JGZK01000017">
    <property type="protein sequence ID" value="KFI84528.1"/>
    <property type="molecule type" value="Genomic_DNA"/>
</dbReference>
<gene>
    <name evidence="6" type="ORF">BREU_1304</name>
</gene>
<dbReference type="SUPFAM" id="SSF116734">
    <property type="entry name" value="DNA methylase specificity domain"/>
    <property type="match status" value="2"/>
</dbReference>
<sequence length="267" mass="29708">MTAAQPGISASIVQNQHTPVPNHIEQQAIADYLDEKTAAIDAAVADVERSIELLNEYRQSVISEAVTKGLDPNAPMKDSGIDWIGQIPEYWHIEKAKFLVSITNGSDPKTNGNIPVYGSGEGSFKTCGEYKEGPAVLIGRKGATLHIPHYVTGKYWNVDTAFDVKVTSNTISLRYYYYLATCFDYKQYMSQTTLPSMTQTAYWNMALPLPDTAEQNHIVDWLDEHLSQIDSLIAQKQSLIVRLKEYRSSLISECVTGKVKVPGVKED</sequence>
<dbReference type="InterPro" id="IPR051212">
    <property type="entry name" value="Type-I_RE_S_subunit"/>
</dbReference>
<comment type="caution">
    <text evidence="6">The sequence shown here is derived from an EMBL/GenBank/DDBJ whole genome shotgun (WGS) entry which is preliminary data.</text>
</comment>
<feature type="domain" description="Type I restriction modification DNA specificity" evidence="5">
    <location>
        <begin position="105"/>
        <end position="236"/>
    </location>
</feature>
<dbReference type="GO" id="GO:0009307">
    <property type="term" value="P:DNA restriction-modification system"/>
    <property type="evidence" value="ECO:0007669"/>
    <property type="project" value="UniProtKB-KW"/>
</dbReference>
<keyword evidence="3" id="KW-0238">DNA-binding</keyword>
<keyword evidence="7" id="KW-1185">Reference proteome</keyword>
<dbReference type="InterPro" id="IPR000055">
    <property type="entry name" value="Restrct_endonuc_typeI_TRD"/>
</dbReference>
<evidence type="ECO:0000313" key="7">
    <source>
        <dbReference type="Proteomes" id="UP000028984"/>
    </source>
</evidence>
<dbReference type="GO" id="GO:0003677">
    <property type="term" value="F:DNA binding"/>
    <property type="evidence" value="ECO:0007669"/>
    <property type="project" value="UniProtKB-KW"/>
</dbReference>
<dbReference type="InterPro" id="IPR044946">
    <property type="entry name" value="Restrct_endonuc_typeI_TRD_sf"/>
</dbReference>
<organism evidence="6 7">
    <name type="scientific">Bifidobacterium reuteri DSM 23975</name>
    <dbReference type="NCBI Taxonomy" id="1437610"/>
    <lineage>
        <taxon>Bacteria</taxon>
        <taxon>Bacillati</taxon>
        <taxon>Actinomycetota</taxon>
        <taxon>Actinomycetes</taxon>
        <taxon>Bifidobacteriales</taxon>
        <taxon>Bifidobacteriaceae</taxon>
        <taxon>Bifidobacterium</taxon>
    </lineage>
</organism>
<evidence type="ECO:0000256" key="4">
    <source>
        <dbReference type="ARBA" id="ARBA00038652"/>
    </source>
</evidence>
<dbReference type="eggNOG" id="COG0732">
    <property type="taxonomic scope" value="Bacteria"/>
</dbReference>
<evidence type="ECO:0000256" key="1">
    <source>
        <dbReference type="ARBA" id="ARBA00010923"/>
    </source>
</evidence>
<dbReference type="PANTHER" id="PTHR43140:SF1">
    <property type="entry name" value="TYPE I RESTRICTION ENZYME ECOKI SPECIFICITY SUBUNIT"/>
    <property type="match status" value="1"/>
</dbReference>
<dbReference type="Gene3D" id="1.10.287.1120">
    <property type="entry name" value="Bipartite methylase S protein"/>
    <property type="match status" value="1"/>
</dbReference>
<dbReference type="Pfam" id="PF01420">
    <property type="entry name" value="Methylase_S"/>
    <property type="match status" value="1"/>
</dbReference>
<comment type="similarity">
    <text evidence="1">Belongs to the type-I restriction system S methylase family.</text>
</comment>